<evidence type="ECO:0000256" key="9">
    <source>
        <dbReference type="ARBA" id="ARBA00031636"/>
    </source>
</evidence>
<evidence type="ECO:0000256" key="6">
    <source>
        <dbReference type="ARBA" id="ARBA00022989"/>
    </source>
</evidence>
<dbReference type="Proteomes" id="UP000192330">
    <property type="component" value="Unassembled WGS sequence"/>
</dbReference>
<sequence length="460" mass="48681">MQEAAYCYAMTGAMTLPQHLRAILFLGVPLIGGHLAQFAIGLTDTVMLGWYSVEALAAVTLATTLFFVLFIMGAGFGWAVMPMVAQYHAKGDEVMIRRATRMGVWLSLGFAVLVLPLLWFSGPLLQLLGQTEDLSIAAQSYLRITGLGLIPALSVMALKSYLAAMEHTRIVFWITACAAVLNALVNYALIFGNWGAPELGLRGAAVASLVTNSLSLVGVMIYINIVLPQHALFARFWRADTEMLARVFRLGWPISLTNLAEVALFAASAVMMGWLGEVTLAAHGIALQLATAAFMVHLGLSNVATVRAGNAVGRGDMAHLFRGAAAVAGLSIATSLVTVTVFLTVPDLLVSAFIDPEDERYGAILSVGISLLAMAALFQLVDGAQVVALGLLRGLQDTQVPMIMAGVAYWVIGVPASYVLGFPMGLGGPGIWLGLVMGLAVAGLLMVSRFVLKMRAADLG</sequence>
<dbReference type="GO" id="GO:0015297">
    <property type="term" value="F:antiporter activity"/>
    <property type="evidence" value="ECO:0007669"/>
    <property type="project" value="UniProtKB-KW"/>
</dbReference>
<feature type="transmembrane region" description="Helical" evidence="10">
    <location>
        <begin position="320"/>
        <end position="343"/>
    </location>
</feature>
<feature type="transmembrane region" description="Helical" evidence="10">
    <location>
        <begin position="247"/>
        <end position="274"/>
    </location>
</feature>
<keyword evidence="4" id="KW-1003">Cell membrane</keyword>
<proteinExistence type="predicted"/>
<feature type="transmembrane region" description="Helical" evidence="10">
    <location>
        <begin position="430"/>
        <end position="452"/>
    </location>
</feature>
<reference evidence="11 12" key="1">
    <citation type="submission" date="2017-04" db="EMBL/GenBank/DDBJ databases">
        <authorList>
            <person name="Afonso C.L."/>
            <person name="Miller P.J."/>
            <person name="Scott M.A."/>
            <person name="Spackman E."/>
            <person name="Goraichik I."/>
            <person name="Dimitrov K.M."/>
            <person name="Suarez D.L."/>
            <person name="Swayne D.E."/>
        </authorList>
    </citation>
    <scope>NUCLEOTIDE SEQUENCE [LARGE SCALE GENOMIC DNA]</scope>
    <source>
        <strain evidence="11 12">CGMCC 1.12644</strain>
    </source>
</reference>
<dbReference type="NCBIfam" id="TIGR00797">
    <property type="entry name" value="matE"/>
    <property type="match status" value="1"/>
</dbReference>
<feature type="transmembrane region" description="Helical" evidence="10">
    <location>
        <begin position="102"/>
        <end position="120"/>
    </location>
</feature>
<dbReference type="STRING" id="1387277.SAMN06295998_12228"/>
<dbReference type="PANTHER" id="PTHR43298">
    <property type="entry name" value="MULTIDRUG RESISTANCE PROTEIN NORM-RELATED"/>
    <property type="match status" value="1"/>
</dbReference>
<keyword evidence="6 10" id="KW-1133">Transmembrane helix</keyword>
<dbReference type="GO" id="GO:0005886">
    <property type="term" value="C:plasma membrane"/>
    <property type="evidence" value="ECO:0007669"/>
    <property type="project" value="UniProtKB-SubCell"/>
</dbReference>
<dbReference type="GO" id="GO:0042910">
    <property type="term" value="F:xenobiotic transmembrane transporter activity"/>
    <property type="evidence" value="ECO:0007669"/>
    <property type="project" value="InterPro"/>
</dbReference>
<dbReference type="Pfam" id="PF01554">
    <property type="entry name" value="MatE"/>
    <property type="match status" value="2"/>
</dbReference>
<evidence type="ECO:0000256" key="1">
    <source>
        <dbReference type="ARBA" id="ARBA00004429"/>
    </source>
</evidence>
<feature type="transmembrane region" description="Helical" evidence="10">
    <location>
        <begin position="280"/>
        <end position="300"/>
    </location>
</feature>
<keyword evidence="8 10" id="KW-0472">Membrane</keyword>
<dbReference type="AlphaFoldDB" id="A0A1W2E475"/>
<evidence type="ECO:0000256" key="2">
    <source>
        <dbReference type="ARBA" id="ARBA00022448"/>
    </source>
</evidence>
<dbReference type="CDD" id="cd13131">
    <property type="entry name" value="MATE_NorM_like"/>
    <property type="match status" value="1"/>
</dbReference>
<comment type="subcellular location">
    <subcellularLocation>
        <location evidence="1">Cell inner membrane</location>
        <topology evidence="1">Multi-pass membrane protein</topology>
    </subcellularLocation>
</comment>
<accession>A0A1W2E475</accession>
<dbReference type="GO" id="GO:0006811">
    <property type="term" value="P:monoatomic ion transport"/>
    <property type="evidence" value="ECO:0007669"/>
    <property type="project" value="UniProtKB-KW"/>
</dbReference>
<evidence type="ECO:0000256" key="10">
    <source>
        <dbReference type="SAM" id="Phobius"/>
    </source>
</evidence>
<keyword evidence="12" id="KW-1185">Reference proteome</keyword>
<feature type="transmembrane region" description="Helical" evidence="10">
    <location>
        <begin position="20"/>
        <end position="43"/>
    </location>
</feature>
<feature type="transmembrane region" description="Helical" evidence="10">
    <location>
        <begin position="170"/>
        <end position="192"/>
    </location>
</feature>
<evidence type="ECO:0000313" key="12">
    <source>
        <dbReference type="Proteomes" id="UP000192330"/>
    </source>
</evidence>
<keyword evidence="5 10" id="KW-0812">Transmembrane</keyword>
<dbReference type="PIRSF" id="PIRSF006603">
    <property type="entry name" value="DinF"/>
    <property type="match status" value="1"/>
</dbReference>
<feature type="transmembrane region" description="Helical" evidence="10">
    <location>
        <begin position="363"/>
        <end position="381"/>
    </location>
</feature>
<evidence type="ECO:0000313" key="11">
    <source>
        <dbReference type="EMBL" id="SMD04641.1"/>
    </source>
</evidence>
<organism evidence="11 12">
    <name type="scientific">Primorskyibacter flagellatus</name>
    <dbReference type="NCBI Taxonomy" id="1387277"/>
    <lineage>
        <taxon>Bacteria</taxon>
        <taxon>Pseudomonadati</taxon>
        <taxon>Pseudomonadota</taxon>
        <taxon>Alphaproteobacteria</taxon>
        <taxon>Rhodobacterales</taxon>
        <taxon>Roseobacteraceae</taxon>
        <taxon>Primorskyibacter</taxon>
    </lineage>
</organism>
<dbReference type="PANTHER" id="PTHR43298:SF2">
    <property type="entry name" value="FMN_FAD EXPORTER YEEO-RELATED"/>
    <property type="match status" value="1"/>
</dbReference>
<evidence type="ECO:0000256" key="4">
    <source>
        <dbReference type="ARBA" id="ARBA00022475"/>
    </source>
</evidence>
<keyword evidence="7" id="KW-0406">Ion transport</keyword>
<feature type="transmembrane region" description="Helical" evidence="10">
    <location>
        <begin position="204"/>
        <end position="227"/>
    </location>
</feature>
<keyword evidence="2" id="KW-0813">Transport</keyword>
<evidence type="ECO:0000256" key="5">
    <source>
        <dbReference type="ARBA" id="ARBA00022692"/>
    </source>
</evidence>
<gene>
    <name evidence="11" type="ORF">SAMN06295998_12228</name>
</gene>
<dbReference type="EMBL" id="FWYD01000022">
    <property type="protein sequence ID" value="SMD04641.1"/>
    <property type="molecule type" value="Genomic_DNA"/>
</dbReference>
<dbReference type="InterPro" id="IPR002528">
    <property type="entry name" value="MATE_fam"/>
</dbReference>
<evidence type="ECO:0000256" key="8">
    <source>
        <dbReference type="ARBA" id="ARBA00023136"/>
    </source>
</evidence>
<evidence type="ECO:0000256" key="3">
    <source>
        <dbReference type="ARBA" id="ARBA00022449"/>
    </source>
</evidence>
<protein>
    <recommendedName>
        <fullName evidence="9">Multidrug-efflux transporter</fullName>
    </recommendedName>
</protein>
<evidence type="ECO:0000256" key="7">
    <source>
        <dbReference type="ARBA" id="ARBA00023065"/>
    </source>
</evidence>
<dbReference type="InterPro" id="IPR050222">
    <property type="entry name" value="MATE_MdtK"/>
</dbReference>
<dbReference type="InterPro" id="IPR048279">
    <property type="entry name" value="MdtK-like"/>
</dbReference>
<feature type="transmembrane region" description="Helical" evidence="10">
    <location>
        <begin position="140"/>
        <end position="158"/>
    </location>
</feature>
<keyword evidence="3" id="KW-0050">Antiport</keyword>
<feature type="transmembrane region" description="Helical" evidence="10">
    <location>
        <begin position="402"/>
        <end position="424"/>
    </location>
</feature>
<feature type="transmembrane region" description="Helical" evidence="10">
    <location>
        <begin position="55"/>
        <end position="81"/>
    </location>
</feature>
<name>A0A1W2E475_9RHOB</name>